<evidence type="ECO:0000256" key="1">
    <source>
        <dbReference type="ARBA" id="ARBA00022679"/>
    </source>
</evidence>
<dbReference type="InterPro" id="IPR000850">
    <property type="entry name" value="Adenylat/UMP-CMP_kin"/>
</dbReference>
<name>A0A6I9YN27_9SAUR</name>
<dbReference type="PRINTS" id="PR00094">
    <property type="entry name" value="ADENYLTKNASE"/>
</dbReference>
<organism evidence="5 6">
    <name type="scientific">Thamnophis sirtalis</name>
    <dbReference type="NCBI Taxonomy" id="35019"/>
    <lineage>
        <taxon>Eukaryota</taxon>
        <taxon>Metazoa</taxon>
        <taxon>Chordata</taxon>
        <taxon>Craniata</taxon>
        <taxon>Vertebrata</taxon>
        <taxon>Euteleostomi</taxon>
        <taxon>Lepidosauria</taxon>
        <taxon>Squamata</taxon>
        <taxon>Bifurcata</taxon>
        <taxon>Unidentata</taxon>
        <taxon>Episquamata</taxon>
        <taxon>Toxicofera</taxon>
        <taxon>Serpentes</taxon>
        <taxon>Colubroidea</taxon>
        <taxon>Colubridae</taxon>
        <taxon>Natricinae</taxon>
        <taxon>Thamnophis</taxon>
    </lineage>
</organism>
<sequence>MSDSAEAGEYISRREIPRLFESMLTGLMYYRPEDPIGYLEGCLKKVRAMGGLEKLQWDTFLRQEDLQPTAEGLNKNAIFQSGSSSAPFSFHQDGSSVQSQFSIESDSDMTESAGLIQEYDAFDPQRPRPKIVFVIGGPGSGKGTQSRRLASHFGFVCVSIGEILRARMLCRATNEKKWELIAKIIADGELAPSETTIEELKQQFIKHPDAQGFVVDGFPRDISQAFLFEEQVGSPDVVVFLACSSQQLRQRLKERAREHGLLDDNPHGIERRLETFKQNAQLIGKYYHEKGALVRFDADREEDEIFAAIQSCIQQRLKPERKKIL</sequence>
<keyword evidence="3 4" id="KW-0418">Kinase</keyword>
<evidence type="ECO:0000313" key="5">
    <source>
        <dbReference type="Proteomes" id="UP000504617"/>
    </source>
</evidence>
<keyword evidence="5" id="KW-1185">Reference proteome</keyword>
<dbReference type="GO" id="GO:0005524">
    <property type="term" value="F:ATP binding"/>
    <property type="evidence" value="ECO:0007669"/>
    <property type="project" value="InterPro"/>
</dbReference>
<accession>A0A6I9YN27</accession>
<dbReference type="Pfam" id="PF00406">
    <property type="entry name" value="ADK"/>
    <property type="match status" value="1"/>
</dbReference>
<dbReference type="Gene3D" id="3.40.50.300">
    <property type="entry name" value="P-loop containing nucleotide triphosphate hydrolases"/>
    <property type="match status" value="1"/>
</dbReference>
<dbReference type="GO" id="GO:0006139">
    <property type="term" value="P:nucleobase-containing compound metabolic process"/>
    <property type="evidence" value="ECO:0007669"/>
    <property type="project" value="InterPro"/>
</dbReference>
<evidence type="ECO:0000313" key="6">
    <source>
        <dbReference type="RefSeq" id="XP_013925165.1"/>
    </source>
</evidence>
<proteinExistence type="inferred from homology"/>
<comment type="similarity">
    <text evidence="4">Belongs to the adenylate kinase family.</text>
</comment>
<dbReference type="GeneID" id="106551567"/>
<protein>
    <submittedName>
        <fullName evidence="6">Adenylate kinase isoenzyme 5-like</fullName>
    </submittedName>
</protein>
<keyword evidence="2" id="KW-0547">Nucleotide-binding</keyword>
<evidence type="ECO:0000256" key="3">
    <source>
        <dbReference type="ARBA" id="ARBA00022777"/>
    </source>
</evidence>
<feature type="non-terminal residue" evidence="6">
    <location>
        <position position="325"/>
    </location>
</feature>
<dbReference type="GO" id="GO:0019205">
    <property type="term" value="F:nucleobase-containing compound kinase activity"/>
    <property type="evidence" value="ECO:0007669"/>
    <property type="project" value="InterPro"/>
</dbReference>
<dbReference type="AlphaFoldDB" id="A0A6I9YN27"/>
<dbReference type="PROSITE" id="PS00113">
    <property type="entry name" value="ADENYLATE_KINASE"/>
    <property type="match status" value="1"/>
</dbReference>
<keyword evidence="1 4" id="KW-0808">Transferase</keyword>
<dbReference type="HAMAP" id="MF_00235">
    <property type="entry name" value="Adenylate_kinase_Adk"/>
    <property type="match status" value="1"/>
</dbReference>
<gene>
    <name evidence="6" type="primary">LOC106551567</name>
</gene>
<evidence type="ECO:0000256" key="4">
    <source>
        <dbReference type="RuleBase" id="RU003330"/>
    </source>
</evidence>
<reference evidence="6" key="1">
    <citation type="submission" date="2025-08" db="UniProtKB">
        <authorList>
            <consortium name="RefSeq"/>
        </authorList>
    </citation>
    <scope>IDENTIFICATION</scope>
</reference>
<dbReference type="KEGG" id="tsr:106551567"/>
<dbReference type="InterPro" id="IPR027417">
    <property type="entry name" value="P-loop_NTPase"/>
</dbReference>
<dbReference type="CDD" id="cd01428">
    <property type="entry name" value="ADK"/>
    <property type="match status" value="1"/>
</dbReference>
<dbReference type="OrthoDB" id="442176at2759"/>
<dbReference type="SUPFAM" id="SSF47391">
    <property type="entry name" value="Dimerization-anchoring domain of cAMP-dependent PK regulatory subunit"/>
    <property type="match status" value="1"/>
</dbReference>
<evidence type="ECO:0000256" key="2">
    <source>
        <dbReference type="ARBA" id="ARBA00022741"/>
    </source>
</evidence>
<dbReference type="RefSeq" id="XP_013925165.1">
    <property type="nucleotide sequence ID" value="XM_014069690.1"/>
</dbReference>
<dbReference type="PANTHER" id="PTHR23359">
    <property type="entry name" value="NUCLEOTIDE KINASE"/>
    <property type="match status" value="1"/>
</dbReference>
<dbReference type="CDD" id="cd22978">
    <property type="entry name" value="DD_AK5"/>
    <property type="match status" value="1"/>
</dbReference>
<dbReference type="Proteomes" id="UP000504617">
    <property type="component" value="Unplaced"/>
</dbReference>
<dbReference type="SUPFAM" id="SSF52540">
    <property type="entry name" value="P-loop containing nucleoside triphosphate hydrolases"/>
    <property type="match status" value="1"/>
</dbReference>
<dbReference type="InterPro" id="IPR033690">
    <property type="entry name" value="Adenylat_kinase_CS"/>
</dbReference>